<dbReference type="Pfam" id="PF03548">
    <property type="entry name" value="LolA"/>
    <property type="match status" value="1"/>
</dbReference>
<feature type="non-terminal residue" evidence="1">
    <location>
        <position position="1"/>
    </location>
</feature>
<dbReference type="CDD" id="cd16325">
    <property type="entry name" value="LolA"/>
    <property type="match status" value="1"/>
</dbReference>
<dbReference type="EMBL" id="UINC01000368">
    <property type="protein sequence ID" value="SUZ54119.1"/>
    <property type="molecule type" value="Genomic_DNA"/>
</dbReference>
<dbReference type="InterPro" id="IPR004564">
    <property type="entry name" value="OM_lipoprot_carrier_LolA-like"/>
</dbReference>
<sequence>VQNALALLTAGLLLSFCYSSPASPLLAQTPLRPDPTTLAGLLQKHYDQVRDFAADFVHVYEGGALRMTATEKGTVQIKKPGKMRWHYDTPEEKLFVFDGRTMYAYFLDEAQVTVSPMPQGDEISAAVLLLTGRGNLARDFRPEYVELPDLPNDSYALRLEPIVPTPDYTSLTLVVDRSNLTLHRLISIDRQGGISTFRFSNLEENLGIADSHFSFTIPANVEIIRHEGVLQ</sequence>
<accession>A0A381NI92</accession>
<evidence type="ECO:0008006" key="2">
    <source>
        <dbReference type="Google" id="ProtNLM"/>
    </source>
</evidence>
<evidence type="ECO:0000313" key="1">
    <source>
        <dbReference type="EMBL" id="SUZ54119.1"/>
    </source>
</evidence>
<gene>
    <name evidence="1" type="ORF">METZ01_LOCUS6973</name>
</gene>
<protein>
    <recommendedName>
        <fullName evidence="2">Outer-membrane lipoprotein carrier protein</fullName>
    </recommendedName>
</protein>
<name>A0A381NI92_9ZZZZ</name>
<dbReference type="InterPro" id="IPR029046">
    <property type="entry name" value="LolA/LolB/LppX"/>
</dbReference>
<dbReference type="PANTHER" id="PTHR35869">
    <property type="entry name" value="OUTER-MEMBRANE LIPOPROTEIN CARRIER PROTEIN"/>
    <property type="match status" value="1"/>
</dbReference>
<organism evidence="1">
    <name type="scientific">marine metagenome</name>
    <dbReference type="NCBI Taxonomy" id="408172"/>
    <lineage>
        <taxon>unclassified sequences</taxon>
        <taxon>metagenomes</taxon>
        <taxon>ecological metagenomes</taxon>
    </lineage>
</organism>
<dbReference type="AlphaFoldDB" id="A0A381NI92"/>
<dbReference type="Gene3D" id="2.50.20.10">
    <property type="entry name" value="Lipoprotein localisation LolA/LolB/LppX"/>
    <property type="match status" value="1"/>
</dbReference>
<dbReference type="PANTHER" id="PTHR35869:SF1">
    <property type="entry name" value="OUTER-MEMBRANE LIPOPROTEIN CARRIER PROTEIN"/>
    <property type="match status" value="1"/>
</dbReference>
<proteinExistence type="predicted"/>
<reference evidence="1" key="1">
    <citation type="submission" date="2018-05" db="EMBL/GenBank/DDBJ databases">
        <authorList>
            <person name="Lanie J.A."/>
            <person name="Ng W.-L."/>
            <person name="Kazmierczak K.M."/>
            <person name="Andrzejewski T.M."/>
            <person name="Davidsen T.M."/>
            <person name="Wayne K.J."/>
            <person name="Tettelin H."/>
            <person name="Glass J.I."/>
            <person name="Rusch D."/>
            <person name="Podicherti R."/>
            <person name="Tsui H.-C.T."/>
            <person name="Winkler M.E."/>
        </authorList>
    </citation>
    <scope>NUCLEOTIDE SEQUENCE</scope>
</reference>
<dbReference type="SUPFAM" id="SSF89392">
    <property type="entry name" value="Prokaryotic lipoproteins and lipoprotein localization factors"/>
    <property type="match status" value="1"/>
</dbReference>